<gene>
    <name evidence="14" type="ORF">ANCDUO_04351</name>
</gene>
<dbReference type="PANTHER" id="PTHR31120:SF6">
    <property type="entry name" value="METALLOPROTEASE TIKI HOMOLOG"/>
    <property type="match status" value="1"/>
</dbReference>
<dbReference type="InterPro" id="IPR002816">
    <property type="entry name" value="TraB/PrgY/GumN_fam"/>
</dbReference>
<keyword evidence="5" id="KW-0812">Transmembrane</keyword>
<comment type="subcellular location">
    <subcellularLocation>
        <location evidence="13">Cell membrane</location>
        <topology evidence="13">Single-pass type I membrane protein</topology>
    </subcellularLocation>
    <subcellularLocation>
        <location evidence="2">Membrane</location>
        <topology evidence="2">Single-pass type I membrane protein</topology>
    </subcellularLocation>
</comment>
<evidence type="ECO:0000313" key="14">
    <source>
        <dbReference type="EMBL" id="KIH65327.1"/>
    </source>
</evidence>
<name>A0A0C2DRG5_9BILA</name>
<dbReference type="Pfam" id="PF01963">
    <property type="entry name" value="TraB_PrgY_gumN"/>
    <property type="match status" value="1"/>
</dbReference>
<dbReference type="GO" id="GO:0046872">
    <property type="term" value="F:metal ion binding"/>
    <property type="evidence" value="ECO:0007669"/>
    <property type="project" value="UniProtKB-UniRule"/>
</dbReference>
<keyword evidence="6 13" id="KW-0479">Metal-binding</keyword>
<dbReference type="GO" id="GO:0016055">
    <property type="term" value="P:Wnt signaling pathway"/>
    <property type="evidence" value="ECO:0007669"/>
    <property type="project" value="UniProtKB-KW"/>
</dbReference>
<comment type="function">
    <text evidence="13">Metalloprotease that acts as a negative regulator of the Wnt signaling pathway.</text>
</comment>
<evidence type="ECO:0000256" key="8">
    <source>
        <dbReference type="ARBA" id="ARBA00022801"/>
    </source>
</evidence>
<evidence type="ECO:0000256" key="10">
    <source>
        <dbReference type="ARBA" id="ARBA00023049"/>
    </source>
</evidence>
<evidence type="ECO:0000256" key="1">
    <source>
        <dbReference type="ARBA" id="ARBA00001941"/>
    </source>
</evidence>
<dbReference type="GO" id="GO:0030178">
    <property type="term" value="P:negative regulation of Wnt signaling pathway"/>
    <property type="evidence" value="ECO:0007669"/>
    <property type="project" value="UniProtKB-UniRule"/>
</dbReference>
<evidence type="ECO:0000256" key="6">
    <source>
        <dbReference type="ARBA" id="ARBA00022723"/>
    </source>
</evidence>
<keyword evidence="10 13" id="KW-0482">Metalloprotease</keyword>
<dbReference type="OrthoDB" id="5855084at2759"/>
<organism evidence="14 15">
    <name type="scientific">Ancylostoma duodenale</name>
    <dbReference type="NCBI Taxonomy" id="51022"/>
    <lineage>
        <taxon>Eukaryota</taxon>
        <taxon>Metazoa</taxon>
        <taxon>Ecdysozoa</taxon>
        <taxon>Nematoda</taxon>
        <taxon>Chromadorea</taxon>
        <taxon>Rhabditida</taxon>
        <taxon>Rhabditina</taxon>
        <taxon>Rhabditomorpha</taxon>
        <taxon>Strongyloidea</taxon>
        <taxon>Ancylostomatidae</taxon>
        <taxon>Ancylostomatinae</taxon>
        <taxon>Ancylostoma</taxon>
    </lineage>
</organism>
<evidence type="ECO:0000256" key="4">
    <source>
        <dbReference type="ARBA" id="ARBA00022670"/>
    </source>
</evidence>
<keyword evidence="13" id="KW-0879">Wnt signaling pathway</keyword>
<keyword evidence="11" id="KW-0472">Membrane</keyword>
<protein>
    <recommendedName>
        <fullName evidence="13">Metalloprotease TIKI homolog</fullName>
        <ecNumber evidence="13">3.4.-.-</ecNumber>
    </recommendedName>
</protein>
<dbReference type="AlphaFoldDB" id="A0A0C2DRG5"/>
<dbReference type="GO" id="GO:0005886">
    <property type="term" value="C:plasma membrane"/>
    <property type="evidence" value="ECO:0007669"/>
    <property type="project" value="UniProtKB-SubCell"/>
</dbReference>
<keyword evidence="9" id="KW-1133">Transmembrane helix</keyword>
<sequence length="215" mass="25572">MISSFTKQLKIVFEVSDRVREAFSYSDTLLLEIDLRNEYTVRRLIRCKNLRRKQTAASYLDPKLYQRIKDFMARFRRSLISWAQSRETHQPDLYRKAKEMYENLVGNWERKRPEWLLFALYQLCENLLDRPTSPMLDVFLANKAYEEEKQIRAIETTQEQCNPIRSLTQEEHLTTASRIPLAKNENNVGDRGTIKNRKTHNISQWLKGEGEVVLE</sequence>
<evidence type="ECO:0000256" key="9">
    <source>
        <dbReference type="ARBA" id="ARBA00022989"/>
    </source>
</evidence>
<dbReference type="Proteomes" id="UP000054047">
    <property type="component" value="Unassembled WGS sequence"/>
</dbReference>
<evidence type="ECO:0000256" key="13">
    <source>
        <dbReference type="RuleBase" id="RU369069"/>
    </source>
</evidence>
<accession>A0A0C2DRG5</accession>
<evidence type="ECO:0000256" key="11">
    <source>
        <dbReference type="ARBA" id="ARBA00023136"/>
    </source>
</evidence>
<evidence type="ECO:0000313" key="15">
    <source>
        <dbReference type="Proteomes" id="UP000054047"/>
    </source>
</evidence>
<comment type="similarity">
    <text evidence="3 13">Belongs to the TIKI family.</text>
</comment>
<comment type="cofactor">
    <cofactor evidence="13">
        <name>Mn(2+)</name>
        <dbReference type="ChEBI" id="CHEBI:29035"/>
    </cofactor>
    <cofactor evidence="13">
        <name>Co(2+)</name>
        <dbReference type="ChEBI" id="CHEBI:48828"/>
    </cofactor>
    <text evidence="13">Divalent metal cations. Mn(2+) or Co(2+).</text>
</comment>
<evidence type="ECO:0000256" key="3">
    <source>
        <dbReference type="ARBA" id="ARBA00008261"/>
    </source>
</evidence>
<dbReference type="GO" id="GO:0006508">
    <property type="term" value="P:proteolysis"/>
    <property type="evidence" value="ECO:0007669"/>
    <property type="project" value="UniProtKB-KW"/>
</dbReference>
<dbReference type="EC" id="3.4.-.-" evidence="13"/>
<proteinExistence type="inferred from homology"/>
<keyword evidence="15" id="KW-1185">Reference proteome</keyword>
<comment type="cofactor">
    <cofactor evidence="1">
        <name>Co(2+)</name>
        <dbReference type="ChEBI" id="CHEBI:48828"/>
    </cofactor>
</comment>
<evidence type="ECO:0000256" key="2">
    <source>
        <dbReference type="ARBA" id="ARBA00004479"/>
    </source>
</evidence>
<dbReference type="GO" id="GO:0004222">
    <property type="term" value="F:metalloendopeptidase activity"/>
    <property type="evidence" value="ECO:0007669"/>
    <property type="project" value="UniProtKB-UniRule"/>
</dbReference>
<keyword evidence="8 13" id="KW-0378">Hydrolase</keyword>
<evidence type="ECO:0000256" key="5">
    <source>
        <dbReference type="ARBA" id="ARBA00022692"/>
    </source>
</evidence>
<keyword evidence="13" id="KW-1003">Cell membrane</keyword>
<evidence type="ECO:0000256" key="7">
    <source>
        <dbReference type="ARBA" id="ARBA00022729"/>
    </source>
</evidence>
<keyword evidence="7 13" id="KW-0732">Signal</keyword>
<keyword evidence="4 13" id="KW-0645">Protease</keyword>
<dbReference type="PANTHER" id="PTHR31120">
    <property type="entry name" value="METALLOPROTEASE TIKI"/>
    <property type="match status" value="1"/>
</dbReference>
<keyword evidence="12" id="KW-0325">Glycoprotein</keyword>
<evidence type="ECO:0000256" key="12">
    <source>
        <dbReference type="ARBA" id="ARBA00023180"/>
    </source>
</evidence>
<dbReference type="InterPro" id="IPR040230">
    <property type="entry name" value="TIKI1/2-like"/>
</dbReference>
<reference evidence="14 15" key="1">
    <citation type="submission" date="2013-12" db="EMBL/GenBank/DDBJ databases">
        <title>Draft genome of the parsitic nematode Ancylostoma duodenale.</title>
        <authorList>
            <person name="Mitreva M."/>
        </authorList>
    </citation>
    <scope>NUCLEOTIDE SEQUENCE [LARGE SCALE GENOMIC DNA]</scope>
    <source>
        <strain evidence="14 15">Zhejiang</strain>
    </source>
</reference>
<dbReference type="EMBL" id="KN727604">
    <property type="protein sequence ID" value="KIH65327.1"/>
    <property type="molecule type" value="Genomic_DNA"/>
</dbReference>